<name>A0ABW9HGF4_9ACTN</name>
<dbReference type="Proteomes" id="UP001631957">
    <property type="component" value="Unassembled WGS sequence"/>
</dbReference>
<evidence type="ECO:0000313" key="2">
    <source>
        <dbReference type="Proteomes" id="UP001631957"/>
    </source>
</evidence>
<dbReference type="RefSeq" id="WP_409119964.1">
    <property type="nucleotide sequence ID" value="NZ_JBJVNI010000001.1"/>
</dbReference>
<evidence type="ECO:0000313" key="1">
    <source>
        <dbReference type="EMBL" id="MFM9607138.1"/>
    </source>
</evidence>
<organism evidence="1 2">
    <name type="scientific">Streptomyces niveiscabiei</name>
    <dbReference type="NCBI Taxonomy" id="164115"/>
    <lineage>
        <taxon>Bacteria</taxon>
        <taxon>Bacillati</taxon>
        <taxon>Actinomycetota</taxon>
        <taxon>Actinomycetes</taxon>
        <taxon>Kitasatosporales</taxon>
        <taxon>Streptomycetaceae</taxon>
        <taxon>Streptomyces</taxon>
    </lineage>
</organism>
<comment type="caution">
    <text evidence="1">The sequence shown here is derived from an EMBL/GenBank/DDBJ whole genome shotgun (WGS) entry which is preliminary data.</text>
</comment>
<accession>A0ABW9HGF4</accession>
<keyword evidence="2" id="KW-1185">Reference proteome</keyword>
<protein>
    <recommendedName>
        <fullName evidence="3">Diacylglycerol O-acyltransferase</fullName>
    </recommendedName>
</protein>
<gene>
    <name evidence="1" type="ORF">ACKI18_00270</name>
</gene>
<reference evidence="1 2" key="1">
    <citation type="submission" date="2024-12" db="EMBL/GenBank/DDBJ databases">
        <title>Forecasting of Potato common scab and diversities of Pathogenic streptomyces spp. in china.</title>
        <authorList>
            <person name="Handique U."/>
            <person name="Wu J."/>
        </authorList>
    </citation>
    <scope>NUCLEOTIDE SEQUENCE [LARGE SCALE GENOMIC DNA]</scope>
    <source>
        <strain evidence="1 2">ZRIMU1530</strain>
    </source>
</reference>
<dbReference type="EMBL" id="JBJVNI010000001">
    <property type="protein sequence ID" value="MFM9607138.1"/>
    <property type="molecule type" value="Genomic_DNA"/>
</dbReference>
<sequence length="425" mass="45742">MTVLTSVLVPPAPGPVDLLFHTAGRHASHPEAVPNVGVVLHLTGDAPDLADLRERVARHLHRLPCLTHVLATGDGPPHWRPAAPELDTHVVEERVTAGPGCLDDAVRENLHRALPADAPAWRLVLLAGHARREYCLALFSHHEVQDAANLVAVVETLLGADEGSGSAHAFGPGDVPVPAPPESLATSAYIWGDTRPHGLWNSPGLPLSGRRHVLWREVPTRLLVDTARAYDAGVNDVHLAALAHAVTRWAADHRPAAVRESLPVMLPVNLRTPAETGLPGNRFFLALLGLPGGEMTPARRLRRTLRATAPVKEPAYRQTLFHLTREAVYEQLVARTAAPDRLTAVASTFRVRTRLSHLGDPVRRVVPIICCPDGFPLTAAVFVYGETSTVSFQIDRALPAGDTVPELWLQAVESMATCAGDGGTR</sequence>
<dbReference type="Gene3D" id="3.30.559.10">
    <property type="entry name" value="Chloramphenicol acetyltransferase-like domain"/>
    <property type="match status" value="1"/>
</dbReference>
<dbReference type="InterPro" id="IPR023213">
    <property type="entry name" value="CAT-like_dom_sf"/>
</dbReference>
<evidence type="ECO:0008006" key="3">
    <source>
        <dbReference type="Google" id="ProtNLM"/>
    </source>
</evidence>
<dbReference type="SUPFAM" id="SSF52777">
    <property type="entry name" value="CoA-dependent acyltransferases"/>
    <property type="match status" value="2"/>
</dbReference>
<proteinExistence type="predicted"/>